<comment type="caution">
    <text evidence="2">The sequence shown here is derived from an EMBL/GenBank/DDBJ whole genome shotgun (WGS) entry which is preliminary data.</text>
</comment>
<feature type="signal peptide" evidence="1">
    <location>
        <begin position="1"/>
        <end position="28"/>
    </location>
</feature>
<gene>
    <name evidence="2" type="ORF">KDU71_06710</name>
</gene>
<evidence type="ECO:0000256" key="1">
    <source>
        <dbReference type="SAM" id="SignalP"/>
    </source>
</evidence>
<keyword evidence="1" id="KW-0732">Signal</keyword>
<evidence type="ECO:0000313" key="3">
    <source>
        <dbReference type="Proteomes" id="UP000679220"/>
    </source>
</evidence>
<dbReference type="EMBL" id="JAGTAR010000008">
    <property type="protein sequence ID" value="MBR8535244.1"/>
    <property type="molecule type" value="Genomic_DNA"/>
</dbReference>
<sequence length="244" mass="27081">MNRGVCYISSIFLSVLLCFSICTHDAKAEGLSKRIVKSAVNVSGNEHENLYATSTNSLFELNCVSDGVITLTNTDKDMKRGVVTVFCKEMKEILLQATLNSNESTTFYSVNNCKCFISWALRGEGDTLTWSVKQDFLEGLSERSAIQIEPGMQEVSHLDNMDKWFVFTATKNGQVRISTVGLTGENTTLFVYKDSAEQMISSSNYAANTLQSEAVVSVEAGCSYLIKWSSAFTNKSYSWNLTYL</sequence>
<proteinExistence type="predicted"/>
<dbReference type="Proteomes" id="UP000679220">
    <property type="component" value="Unassembled WGS sequence"/>
</dbReference>
<dbReference type="AlphaFoldDB" id="A0A941IXB3"/>
<dbReference type="Gene3D" id="2.60.120.380">
    <property type="match status" value="1"/>
</dbReference>
<keyword evidence="3" id="KW-1185">Reference proteome</keyword>
<reference evidence="2" key="1">
    <citation type="journal article" date="2018" name="Int. J. Syst. Evol. Microbiol.">
        <title>Carboxylicivirga sediminis sp. nov., isolated from coastal sediment.</title>
        <authorList>
            <person name="Wang F.Q."/>
            <person name="Ren L.H."/>
            <person name="Zou R.J."/>
            <person name="Sun Y.Z."/>
            <person name="Liu X.J."/>
            <person name="Jiang F."/>
            <person name="Liu L.J."/>
        </authorList>
    </citation>
    <scope>NUCLEOTIDE SEQUENCE</scope>
    <source>
        <strain evidence="2">JR1</strain>
    </source>
</reference>
<protein>
    <submittedName>
        <fullName evidence="2">Uncharacterized protein</fullName>
    </submittedName>
</protein>
<reference evidence="2" key="2">
    <citation type="submission" date="2021-04" db="EMBL/GenBank/DDBJ databases">
        <authorList>
            <person name="Zhang T."/>
            <person name="Zhang Y."/>
            <person name="Lu D."/>
            <person name="Zuo D."/>
            <person name="Du Z."/>
        </authorList>
    </citation>
    <scope>NUCLEOTIDE SEQUENCE</scope>
    <source>
        <strain evidence="2">JR1</strain>
    </source>
</reference>
<accession>A0A941IXB3</accession>
<organism evidence="2 3">
    <name type="scientific">Carboxylicivirga sediminis</name>
    <dbReference type="NCBI Taxonomy" id="2006564"/>
    <lineage>
        <taxon>Bacteria</taxon>
        <taxon>Pseudomonadati</taxon>
        <taxon>Bacteroidota</taxon>
        <taxon>Bacteroidia</taxon>
        <taxon>Marinilabiliales</taxon>
        <taxon>Marinilabiliaceae</taxon>
        <taxon>Carboxylicivirga</taxon>
    </lineage>
</organism>
<feature type="chain" id="PRO_5038086040" evidence="1">
    <location>
        <begin position="29"/>
        <end position="244"/>
    </location>
</feature>
<dbReference type="RefSeq" id="WP_212189150.1">
    <property type="nucleotide sequence ID" value="NZ_JAGTAR010000008.1"/>
</dbReference>
<name>A0A941IXB3_9BACT</name>
<evidence type="ECO:0000313" key="2">
    <source>
        <dbReference type="EMBL" id="MBR8535244.1"/>
    </source>
</evidence>